<evidence type="ECO:0000313" key="3">
    <source>
        <dbReference type="Proteomes" id="UP000230759"/>
    </source>
</evidence>
<dbReference type="AlphaFoldDB" id="A0A2H0BI28"/>
<dbReference type="Proteomes" id="UP000230759">
    <property type="component" value="Unassembled WGS sequence"/>
</dbReference>
<gene>
    <name evidence="2" type="ORF">COX04_00440</name>
</gene>
<organism evidence="2 3">
    <name type="scientific">Candidatus Woesebacteria bacterium CG22_combo_CG10-13_8_21_14_all_45_10</name>
    <dbReference type="NCBI Taxonomy" id="1975060"/>
    <lineage>
        <taxon>Bacteria</taxon>
        <taxon>Candidatus Woeseibacteriota</taxon>
    </lineage>
</organism>
<sequence>MLYLSPKSVRKDKIVDVLLDEGEKENHETDASLDSPGGEGYPSAATAEKGKIIFARMVNAVLSRL</sequence>
<name>A0A2H0BI28_9BACT</name>
<protein>
    <submittedName>
        <fullName evidence="2">Uncharacterized protein</fullName>
    </submittedName>
</protein>
<feature type="region of interest" description="Disordered" evidence="1">
    <location>
        <begin position="20"/>
        <end position="44"/>
    </location>
</feature>
<reference evidence="2 3" key="1">
    <citation type="submission" date="2017-09" db="EMBL/GenBank/DDBJ databases">
        <title>Depth-based differentiation of microbial function through sediment-hosted aquifers and enrichment of novel symbionts in the deep terrestrial subsurface.</title>
        <authorList>
            <person name="Probst A.J."/>
            <person name="Ladd B."/>
            <person name="Jarett J.K."/>
            <person name="Geller-Mcgrath D.E."/>
            <person name="Sieber C.M."/>
            <person name="Emerson J.B."/>
            <person name="Anantharaman K."/>
            <person name="Thomas B.C."/>
            <person name="Malmstrom R."/>
            <person name="Stieglmeier M."/>
            <person name="Klingl A."/>
            <person name="Woyke T."/>
            <person name="Ryan C.M."/>
            <person name="Banfield J.F."/>
        </authorList>
    </citation>
    <scope>NUCLEOTIDE SEQUENCE [LARGE SCALE GENOMIC DNA]</scope>
    <source>
        <strain evidence="2">CG22_combo_CG10-13_8_21_14_all_45_10</strain>
    </source>
</reference>
<dbReference type="SUPFAM" id="SSF102215">
    <property type="entry name" value="Creatininase"/>
    <property type="match status" value="1"/>
</dbReference>
<dbReference type="InterPro" id="IPR024087">
    <property type="entry name" value="Creatininase-like_sf"/>
</dbReference>
<evidence type="ECO:0000313" key="2">
    <source>
        <dbReference type="EMBL" id="PIP57274.1"/>
    </source>
</evidence>
<accession>A0A2H0BI28</accession>
<comment type="caution">
    <text evidence="2">The sequence shown here is derived from an EMBL/GenBank/DDBJ whole genome shotgun (WGS) entry which is preliminary data.</text>
</comment>
<dbReference type="Gene3D" id="3.40.50.10310">
    <property type="entry name" value="Creatininase"/>
    <property type="match status" value="1"/>
</dbReference>
<dbReference type="EMBL" id="PCSV01000011">
    <property type="protein sequence ID" value="PIP57274.1"/>
    <property type="molecule type" value="Genomic_DNA"/>
</dbReference>
<evidence type="ECO:0000256" key="1">
    <source>
        <dbReference type="SAM" id="MobiDB-lite"/>
    </source>
</evidence>
<proteinExistence type="predicted"/>